<accession>B9Y6V7</accession>
<comment type="caution">
    <text evidence="3">The sequence shown here is derived from an EMBL/GenBank/DDBJ whole genome shotgun (WGS) entry which is preliminary data.</text>
</comment>
<dbReference type="InterPro" id="IPR018309">
    <property type="entry name" value="Tscrpt_reg_PadR_C"/>
</dbReference>
<dbReference type="Pfam" id="PF03551">
    <property type="entry name" value="PadR"/>
    <property type="match status" value="1"/>
</dbReference>
<sequence length="195" mass="22660">MREDYRMALKQGLLGLLNYGEMTGYELAKAFNDSLSFFWQAQTSQIYRELNQLEAEGLLHSRIEVQTGKPDKRVYAITAQGKAELDRWLASDLDTEMMPTRSEVLLQIFFSGRRSPHENREMLERLAQVYEVRQREMESVAGLIEQYQALTQSPSDAVVWEVTADFGRAYTQMCQDWIDRCITRLKEIENENSDA</sequence>
<dbReference type="OrthoDB" id="8595425at2"/>
<protein>
    <submittedName>
        <fullName evidence="3">Transcriptional regulator, PadR family</fullName>
    </submittedName>
</protein>
<dbReference type="STRING" id="545696.HOLDEFILI_01550"/>
<dbReference type="eggNOG" id="COG1695">
    <property type="taxonomic scope" value="Bacteria"/>
</dbReference>
<dbReference type="EMBL" id="ACCF01000088">
    <property type="protein sequence ID" value="EEF68260.1"/>
    <property type="molecule type" value="Genomic_DNA"/>
</dbReference>
<dbReference type="HOGENOM" id="CLU_089258_1_1_9"/>
<feature type="domain" description="Transcription regulator PadR N-terminal" evidence="1">
    <location>
        <begin position="13"/>
        <end position="86"/>
    </location>
</feature>
<dbReference type="PANTHER" id="PTHR43252:SF2">
    <property type="entry name" value="TRANSCRIPTION REGULATOR, PADR-LIKE FAMILY"/>
    <property type="match status" value="1"/>
</dbReference>
<evidence type="ECO:0000259" key="2">
    <source>
        <dbReference type="Pfam" id="PF10400"/>
    </source>
</evidence>
<dbReference type="PANTHER" id="PTHR43252">
    <property type="entry name" value="TRANSCRIPTIONAL REGULATOR YQJI"/>
    <property type="match status" value="1"/>
</dbReference>
<dbReference type="InterPro" id="IPR036390">
    <property type="entry name" value="WH_DNA-bd_sf"/>
</dbReference>
<feature type="domain" description="Transcription regulator PadR C-terminal" evidence="2">
    <location>
        <begin position="100"/>
        <end position="186"/>
    </location>
</feature>
<proteinExistence type="predicted"/>
<organism evidence="3 4">
    <name type="scientific">Holdemania filiformis DSM 12042</name>
    <dbReference type="NCBI Taxonomy" id="545696"/>
    <lineage>
        <taxon>Bacteria</taxon>
        <taxon>Bacillati</taxon>
        <taxon>Bacillota</taxon>
        <taxon>Erysipelotrichia</taxon>
        <taxon>Erysipelotrichales</taxon>
        <taxon>Erysipelotrichaceae</taxon>
        <taxon>Holdemania</taxon>
    </lineage>
</organism>
<dbReference type="AlphaFoldDB" id="B9Y6V7"/>
<name>B9Y6V7_9FIRM</name>
<reference evidence="3 4" key="1">
    <citation type="submission" date="2008-12" db="EMBL/GenBank/DDBJ databases">
        <authorList>
            <person name="Fulton L."/>
            <person name="Clifton S."/>
            <person name="Fulton B."/>
            <person name="Xu J."/>
            <person name="Minx P."/>
            <person name="Pepin K.H."/>
            <person name="Johnson M."/>
            <person name="Bhonagiri V."/>
            <person name="Nash W.E."/>
            <person name="Mardis E.R."/>
            <person name="Wilson R.K."/>
        </authorList>
    </citation>
    <scope>NUCLEOTIDE SEQUENCE [LARGE SCALE GENOMIC DNA]</scope>
    <source>
        <strain evidence="3 4">DSM 12042</strain>
    </source>
</reference>
<gene>
    <name evidence="3" type="ORF">HOLDEFILI_01550</name>
</gene>
<evidence type="ECO:0000313" key="4">
    <source>
        <dbReference type="Proteomes" id="UP000005950"/>
    </source>
</evidence>
<dbReference type="SUPFAM" id="SSF46785">
    <property type="entry name" value="Winged helix' DNA-binding domain"/>
    <property type="match status" value="1"/>
</dbReference>
<dbReference type="Gene3D" id="1.10.10.10">
    <property type="entry name" value="Winged helix-like DNA-binding domain superfamily/Winged helix DNA-binding domain"/>
    <property type="match status" value="1"/>
</dbReference>
<dbReference type="Proteomes" id="UP000005950">
    <property type="component" value="Unassembled WGS sequence"/>
</dbReference>
<dbReference type="InterPro" id="IPR036388">
    <property type="entry name" value="WH-like_DNA-bd_sf"/>
</dbReference>
<dbReference type="InterPro" id="IPR005149">
    <property type="entry name" value="Tscrpt_reg_PadR_N"/>
</dbReference>
<evidence type="ECO:0000259" key="1">
    <source>
        <dbReference type="Pfam" id="PF03551"/>
    </source>
</evidence>
<evidence type="ECO:0000313" key="3">
    <source>
        <dbReference type="EMBL" id="EEF68260.1"/>
    </source>
</evidence>
<dbReference type="Gene3D" id="6.10.140.190">
    <property type="match status" value="1"/>
</dbReference>
<dbReference type="Pfam" id="PF10400">
    <property type="entry name" value="Vir_act_alpha_C"/>
    <property type="match status" value="1"/>
</dbReference>
<reference evidence="3 4" key="2">
    <citation type="submission" date="2009-02" db="EMBL/GenBank/DDBJ databases">
        <title>Draft genome sequence of Holdemania filiformis DSM 12042.</title>
        <authorList>
            <person name="Sudarsanam P."/>
            <person name="Ley R."/>
            <person name="Guruge J."/>
            <person name="Turnbaugh P.J."/>
            <person name="Mahowald M."/>
            <person name="Liep D."/>
            <person name="Gordon J."/>
        </authorList>
    </citation>
    <scope>NUCLEOTIDE SEQUENCE [LARGE SCALE GENOMIC DNA]</scope>
    <source>
        <strain evidence="3 4">DSM 12042</strain>
    </source>
</reference>